<dbReference type="AlphaFoldDB" id="A0A5N8WJF4"/>
<reference evidence="3 4" key="1">
    <citation type="submission" date="2019-09" db="EMBL/GenBank/DDBJ databases">
        <authorList>
            <person name="Duangmal K."/>
            <person name="Teo W.F.A."/>
            <person name="Lipun K."/>
        </authorList>
    </citation>
    <scope>NUCLEOTIDE SEQUENCE [LARGE SCALE GENOMIC DNA]</scope>
    <source>
        <strain evidence="3 4">K1PN6</strain>
    </source>
</reference>
<dbReference type="EMBL" id="VMNX01000001">
    <property type="protein sequence ID" value="MPY47242.1"/>
    <property type="molecule type" value="Genomic_DNA"/>
</dbReference>
<evidence type="ECO:0000313" key="2">
    <source>
        <dbReference type="EMBL" id="MPY47103.1"/>
    </source>
</evidence>
<dbReference type="Proteomes" id="UP000373149">
    <property type="component" value="Unassembled WGS sequence"/>
</dbReference>
<comment type="caution">
    <text evidence="3">The sequence shown here is derived from an EMBL/GenBank/DDBJ whole genome shotgun (WGS) entry which is preliminary data.</text>
</comment>
<organism evidence="3 4">
    <name type="scientific">Streptomyces acidicola</name>
    <dbReference type="NCBI Taxonomy" id="2596892"/>
    <lineage>
        <taxon>Bacteria</taxon>
        <taxon>Bacillati</taxon>
        <taxon>Actinomycetota</taxon>
        <taxon>Actinomycetes</taxon>
        <taxon>Kitasatosporales</taxon>
        <taxon>Streptomycetaceae</taxon>
        <taxon>Streptomyces</taxon>
    </lineage>
</organism>
<proteinExistence type="predicted"/>
<evidence type="ECO:0000313" key="4">
    <source>
        <dbReference type="Proteomes" id="UP000373149"/>
    </source>
</evidence>
<dbReference type="EMBL" id="VMNX01000001">
    <property type="protein sequence ID" value="MPY47103.1"/>
    <property type="molecule type" value="Genomic_DNA"/>
</dbReference>
<name>A0A5N8WJF4_9ACTN</name>
<dbReference type="RefSeq" id="WP_152857916.1">
    <property type="nucleotide sequence ID" value="NZ_VMNX01000001.1"/>
</dbReference>
<evidence type="ECO:0000313" key="3">
    <source>
        <dbReference type="EMBL" id="MPY47242.1"/>
    </source>
</evidence>
<feature type="compositionally biased region" description="Polar residues" evidence="1">
    <location>
        <begin position="102"/>
        <end position="112"/>
    </location>
</feature>
<protein>
    <submittedName>
        <fullName evidence="3">Uncharacterized protein</fullName>
    </submittedName>
</protein>
<gene>
    <name evidence="2" type="ORF">FPZ41_00310</name>
    <name evidence="3" type="ORF">FPZ41_01015</name>
</gene>
<feature type="region of interest" description="Disordered" evidence="1">
    <location>
        <begin position="102"/>
        <end position="121"/>
    </location>
</feature>
<sequence>MDESQTWQIDVDGPIIVGPADTDRLEHLYDGLYDDSTYGAPEPPMPEARTVACPQCGRQRNLIATGRWTDPARMKCPDDGQEWTEDATDQHTGLTLMQALIQGSTAGTSSRPSHPHSEKPS</sequence>
<keyword evidence="4" id="KW-1185">Reference proteome</keyword>
<evidence type="ECO:0000256" key="1">
    <source>
        <dbReference type="SAM" id="MobiDB-lite"/>
    </source>
</evidence>
<accession>A0A5N8WJF4</accession>